<keyword evidence="5" id="KW-0175">Coiled coil</keyword>
<evidence type="ECO:0000313" key="9">
    <source>
        <dbReference type="Proteomes" id="UP000002729"/>
    </source>
</evidence>
<dbReference type="InterPro" id="IPR004343">
    <property type="entry name" value="Plus-3_dom"/>
</dbReference>
<reference evidence="8 9" key="1">
    <citation type="journal article" date="2011" name="Proc. Natl. Acad. Sci. U.S.A.">
        <title>Niche of harmful alga Aureococcus anophagefferens revealed through ecogenomics.</title>
        <authorList>
            <person name="Gobler C.J."/>
            <person name="Berry D.L."/>
            <person name="Dyhrman S.T."/>
            <person name="Wilhelm S.W."/>
            <person name="Salamov A."/>
            <person name="Lobanov A.V."/>
            <person name="Zhang Y."/>
            <person name="Collier J.L."/>
            <person name="Wurch L.L."/>
            <person name="Kustka A.B."/>
            <person name="Dill B.D."/>
            <person name="Shah M."/>
            <person name="VerBerkmoes N.C."/>
            <person name="Kuo A."/>
            <person name="Terry A."/>
            <person name="Pangilinan J."/>
            <person name="Lindquist E.A."/>
            <person name="Lucas S."/>
            <person name="Paulsen I.T."/>
            <person name="Hattenrath-Lehmann T.K."/>
            <person name="Talmage S.C."/>
            <person name="Walker E.A."/>
            <person name="Koch F."/>
            <person name="Burson A.M."/>
            <person name="Marcoval M.A."/>
            <person name="Tang Y.Z."/>
            <person name="Lecleir G.R."/>
            <person name="Coyne K.J."/>
            <person name="Berg G.M."/>
            <person name="Bertrand E.M."/>
            <person name="Saito M.A."/>
            <person name="Gladyshev V.N."/>
            <person name="Grigoriev I.V."/>
        </authorList>
    </citation>
    <scope>NUCLEOTIDE SEQUENCE [LARGE SCALE GENOMIC DNA]</scope>
    <source>
        <strain evidence="9">CCMP 1984</strain>
    </source>
</reference>
<dbReference type="Proteomes" id="UP000002729">
    <property type="component" value="Unassembled WGS sequence"/>
</dbReference>
<evidence type="ECO:0000256" key="2">
    <source>
        <dbReference type="ARBA" id="ARBA00023015"/>
    </source>
</evidence>
<dbReference type="OrthoDB" id="166375at2759"/>
<dbReference type="RefSeq" id="XP_009041323.1">
    <property type="nucleotide sequence ID" value="XM_009043075.1"/>
</dbReference>
<feature type="region of interest" description="Disordered" evidence="6">
    <location>
        <begin position="1"/>
        <end position="34"/>
    </location>
</feature>
<dbReference type="KEGG" id="aaf:AURANDRAFT_72613"/>
<evidence type="ECO:0000256" key="6">
    <source>
        <dbReference type="SAM" id="MobiDB-lite"/>
    </source>
</evidence>
<dbReference type="InterPro" id="IPR036128">
    <property type="entry name" value="Plus3-like_sf"/>
</dbReference>
<feature type="domain" description="Plus3" evidence="7">
    <location>
        <begin position="139"/>
        <end position="260"/>
    </location>
</feature>
<feature type="region of interest" description="Disordered" evidence="6">
    <location>
        <begin position="67"/>
        <end position="114"/>
    </location>
</feature>
<feature type="coiled-coil region" evidence="5">
    <location>
        <begin position="36"/>
        <end position="63"/>
    </location>
</feature>
<dbReference type="eggNOG" id="KOG2402">
    <property type="taxonomic scope" value="Eukaryota"/>
</dbReference>
<gene>
    <name evidence="8" type="ORF">AURANDRAFT_72613</name>
</gene>
<evidence type="ECO:0000256" key="4">
    <source>
        <dbReference type="ARBA" id="ARBA00023242"/>
    </source>
</evidence>
<feature type="compositionally biased region" description="Polar residues" evidence="6">
    <location>
        <begin position="67"/>
        <end position="85"/>
    </location>
</feature>
<evidence type="ECO:0000256" key="5">
    <source>
        <dbReference type="SAM" id="Coils"/>
    </source>
</evidence>
<keyword evidence="3" id="KW-0804">Transcription</keyword>
<feature type="compositionally biased region" description="Basic and acidic residues" evidence="6">
    <location>
        <begin position="20"/>
        <end position="34"/>
    </location>
</feature>
<dbReference type="EMBL" id="GL833157">
    <property type="protein sequence ID" value="EGB04046.1"/>
    <property type="molecule type" value="Genomic_DNA"/>
</dbReference>
<dbReference type="InParanoid" id="F0YLG6"/>
<dbReference type="PANTHER" id="PTHR13115:SF8">
    <property type="entry name" value="RNA POLYMERASE-ASSOCIATED PROTEIN RTF1 HOMOLOG"/>
    <property type="match status" value="1"/>
</dbReference>
<accession>F0YLG6</accession>
<dbReference type="PROSITE" id="PS51360">
    <property type="entry name" value="PLUS3"/>
    <property type="match status" value="1"/>
</dbReference>
<dbReference type="PANTHER" id="PTHR13115">
    <property type="entry name" value="RNA POLYMERASE-ASSOCIATED PROTEIN RTF1 HOMOLOG"/>
    <property type="match status" value="1"/>
</dbReference>
<protein>
    <recommendedName>
        <fullName evidence="7">Plus3 domain-containing protein</fullName>
    </recommendedName>
</protein>
<evidence type="ECO:0000256" key="1">
    <source>
        <dbReference type="ARBA" id="ARBA00004123"/>
    </source>
</evidence>
<name>F0YLG6_AURAN</name>
<dbReference type="Gene3D" id="3.90.70.200">
    <property type="entry name" value="Plus-3 domain"/>
    <property type="match status" value="1"/>
</dbReference>
<dbReference type="SUPFAM" id="SSF159042">
    <property type="entry name" value="Plus3-like"/>
    <property type="match status" value="1"/>
</dbReference>
<keyword evidence="4" id="KW-0539">Nucleus</keyword>
<proteinExistence type="predicted"/>
<evidence type="ECO:0000259" key="7">
    <source>
        <dbReference type="PROSITE" id="PS51360"/>
    </source>
</evidence>
<comment type="subcellular location">
    <subcellularLocation>
        <location evidence="1">Nucleus</location>
    </subcellularLocation>
</comment>
<keyword evidence="9" id="KW-1185">Reference proteome</keyword>
<dbReference type="GeneID" id="20228788"/>
<sequence length="260" mass="29478">MSGKRIRGGKPPMAQKRHRAESEPREQDTVHKKTAIELAMEEADEYERQKETEQRRLQQLKLLSTHRTLNLQHSQLRSALGQSSKAYRRDEQSDDEQSDASPVPSNTGRPNMLGIAGEEEVCVPTEEPEDVVSSDEDPPLSSGAIGKLRLPRSLLEKWVEEPFFEKAVIGCYVRLGIGKAPGPHGEAQYKVCEIIGVEEYKHSYPFGEFETKKALMLRIGRNQRLWRMNVISNHRFAAAEIDEWRNVRPTRSLSTSAESG</sequence>
<dbReference type="GO" id="GO:0003677">
    <property type="term" value="F:DNA binding"/>
    <property type="evidence" value="ECO:0007669"/>
    <property type="project" value="InterPro"/>
</dbReference>
<evidence type="ECO:0000313" key="8">
    <source>
        <dbReference type="EMBL" id="EGB04046.1"/>
    </source>
</evidence>
<evidence type="ECO:0000256" key="3">
    <source>
        <dbReference type="ARBA" id="ARBA00023163"/>
    </source>
</evidence>
<organism evidence="9">
    <name type="scientific">Aureococcus anophagefferens</name>
    <name type="common">Harmful bloom alga</name>
    <dbReference type="NCBI Taxonomy" id="44056"/>
    <lineage>
        <taxon>Eukaryota</taxon>
        <taxon>Sar</taxon>
        <taxon>Stramenopiles</taxon>
        <taxon>Ochrophyta</taxon>
        <taxon>Pelagophyceae</taxon>
        <taxon>Pelagomonadales</taxon>
        <taxon>Pelagomonadaceae</taxon>
        <taxon>Aureococcus</taxon>
    </lineage>
</organism>
<dbReference type="GO" id="GO:0016593">
    <property type="term" value="C:Cdc73/Paf1 complex"/>
    <property type="evidence" value="ECO:0007669"/>
    <property type="project" value="TreeGrafter"/>
</dbReference>
<keyword evidence="2" id="KW-0805">Transcription regulation</keyword>
<dbReference type="Pfam" id="PF03126">
    <property type="entry name" value="Plus-3"/>
    <property type="match status" value="1"/>
</dbReference>
<dbReference type="SMART" id="SM00719">
    <property type="entry name" value="Plus3"/>
    <property type="match status" value="1"/>
</dbReference>
<dbReference type="AlphaFoldDB" id="F0YLG6"/>
<dbReference type="GO" id="GO:1990269">
    <property type="term" value="F:RNA polymerase II C-terminal domain phosphoserine binding"/>
    <property type="evidence" value="ECO:0007669"/>
    <property type="project" value="TreeGrafter"/>
</dbReference>